<dbReference type="Proteomes" id="UP001055072">
    <property type="component" value="Unassembled WGS sequence"/>
</dbReference>
<comment type="caution">
    <text evidence="1">The sequence shown here is derived from an EMBL/GenBank/DDBJ whole genome shotgun (WGS) entry which is preliminary data.</text>
</comment>
<dbReference type="EMBL" id="MU274900">
    <property type="protein sequence ID" value="KAI0094745.1"/>
    <property type="molecule type" value="Genomic_DNA"/>
</dbReference>
<accession>A0ACB8UKC1</accession>
<organism evidence="1 2">
    <name type="scientific">Irpex rosettiformis</name>
    <dbReference type="NCBI Taxonomy" id="378272"/>
    <lineage>
        <taxon>Eukaryota</taxon>
        <taxon>Fungi</taxon>
        <taxon>Dikarya</taxon>
        <taxon>Basidiomycota</taxon>
        <taxon>Agaricomycotina</taxon>
        <taxon>Agaricomycetes</taxon>
        <taxon>Polyporales</taxon>
        <taxon>Irpicaceae</taxon>
        <taxon>Irpex</taxon>
    </lineage>
</organism>
<name>A0ACB8UKC1_9APHY</name>
<evidence type="ECO:0000313" key="2">
    <source>
        <dbReference type="Proteomes" id="UP001055072"/>
    </source>
</evidence>
<proteinExistence type="predicted"/>
<sequence>MTRLALLTLLGLAASGLSAVSPLGQQDTFQNVLSDKWSWEDCGNPTDPVHIKSIEISPDPPVPGGDLTVAVIGEATRKVEDGAYADVVVKVGVIKLLQKEFDLCEEARNAEVNITCPIEKGLYNVKHTVTLPKEIPPAPFRVSVDGYTVEDDPLLCLQLQIDFRKPRRAL</sequence>
<protein>
    <submittedName>
        <fullName evidence="1">ML domain-containing protein</fullName>
    </submittedName>
</protein>
<keyword evidence="2" id="KW-1185">Reference proteome</keyword>
<gene>
    <name evidence="1" type="ORF">BDY19DRAFT_914365</name>
</gene>
<evidence type="ECO:0000313" key="1">
    <source>
        <dbReference type="EMBL" id="KAI0094745.1"/>
    </source>
</evidence>
<reference evidence="1" key="1">
    <citation type="journal article" date="2021" name="Environ. Microbiol.">
        <title>Gene family expansions and transcriptome signatures uncover fungal adaptations to wood decay.</title>
        <authorList>
            <person name="Hage H."/>
            <person name="Miyauchi S."/>
            <person name="Viragh M."/>
            <person name="Drula E."/>
            <person name="Min B."/>
            <person name="Chaduli D."/>
            <person name="Navarro D."/>
            <person name="Favel A."/>
            <person name="Norest M."/>
            <person name="Lesage-Meessen L."/>
            <person name="Balint B."/>
            <person name="Merenyi Z."/>
            <person name="de Eugenio L."/>
            <person name="Morin E."/>
            <person name="Martinez A.T."/>
            <person name="Baldrian P."/>
            <person name="Stursova M."/>
            <person name="Martinez M.J."/>
            <person name="Novotny C."/>
            <person name="Magnuson J.K."/>
            <person name="Spatafora J.W."/>
            <person name="Maurice S."/>
            <person name="Pangilinan J."/>
            <person name="Andreopoulos W."/>
            <person name="LaButti K."/>
            <person name="Hundley H."/>
            <person name="Na H."/>
            <person name="Kuo A."/>
            <person name="Barry K."/>
            <person name="Lipzen A."/>
            <person name="Henrissat B."/>
            <person name="Riley R."/>
            <person name="Ahrendt S."/>
            <person name="Nagy L.G."/>
            <person name="Grigoriev I.V."/>
            <person name="Martin F."/>
            <person name="Rosso M.N."/>
        </authorList>
    </citation>
    <scope>NUCLEOTIDE SEQUENCE</scope>
    <source>
        <strain evidence="1">CBS 384.51</strain>
    </source>
</reference>